<evidence type="ECO:0000256" key="1">
    <source>
        <dbReference type="ARBA" id="ARBA00004496"/>
    </source>
</evidence>
<dbReference type="InterPro" id="IPR036723">
    <property type="entry name" value="Alpha-catenin/vinculin-like_sf"/>
</dbReference>
<evidence type="ECO:0000256" key="2">
    <source>
        <dbReference type="ARBA" id="ARBA00008376"/>
    </source>
</evidence>
<dbReference type="GO" id="GO:0051015">
    <property type="term" value="F:actin filament binding"/>
    <property type="evidence" value="ECO:0007669"/>
    <property type="project" value="InterPro"/>
</dbReference>
<comment type="subcellular location">
    <subcellularLocation>
        <location evidence="1">Cytoplasm</location>
    </subcellularLocation>
</comment>
<dbReference type="Pfam" id="PF01044">
    <property type="entry name" value="Vinculin"/>
    <property type="match status" value="1"/>
</dbReference>
<feature type="non-terminal residue" evidence="6">
    <location>
        <position position="379"/>
    </location>
</feature>
<dbReference type="VEuPathDB" id="VectorBase:LDEU005488"/>
<evidence type="ECO:0000313" key="7">
    <source>
        <dbReference type="Proteomes" id="UP000288716"/>
    </source>
</evidence>
<dbReference type="SUPFAM" id="SSF47220">
    <property type="entry name" value="alpha-catenin/vinculin-like"/>
    <property type="match status" value="2"/>
</dbReference>
<protein>
    <recommendedName>
        <fullName evidence="3">Vinculin</fullName>
    </recommendedName>
</protein>
<name>A0A443SGA3_9ACAR</name>
<dbReference type="OrthoDB" id="29742at2759"/>
<dbReference type="PANTHER" id="PTHR46180">
    <property type="entry name" value="VINCULIN"/>
    <property type="match status" value="1"/>
</dbReference>
<organism evidence="6 7">
    <name type="scientific">Leptotrombidium deliense</name>
    <dbReference type="NCBI Taxonomy" id="299467"/>
    <lineage>
        <taxon>Eukaryota</taxon>
        <taxon>Metazoa</taxon>
        <taxon>Ecdysozoa</taxon>
        <taxon>Arthropoda</taxon>
        <taxon>Chelicerata</taxon>
        <taxon>Arachnida</taxon>
        <taxon>Acari</taxon>
        <taxon>Acariformes</taxon>
        <taxon>Trombidiformes</taxon>
        <taxon>Prostigmata</taxon>
        <taxon>Anystina</taxon>
        <taxon>Parasitengona</taxon>
        <taxon>Trombiculoidea</taxon>
        <taxon>Trombiculidae</taxon>
        <taxon>Leptotrombidium</taxon>
    </lineage>
</organism>
<sequence>MPVFHTKTIESILEPVAQQVSRLVILHEEAEDGNAMPPLDRPVAAVSNAVTNLVKVGRETINNSDDQILRQEMPASLHRVERAAKLLEEASAMLNADPYSQPARKKLIEGARGILQGTSSLLLCFDESEVRKIIRECKKVLDYLAVAEVIETMEDLVQFVKDLSPSLTKVSREVDAREKELTHLVHRDILVRCLDNVKNLAPILICGMKIYVQLLAQGKKVDEAGENRNYLAARMTDEINEIIRVLQLTTYDEDEWDADNLTCMKKAQNAINGKLQTAHDWIEDPMAVTGGIGEKSVRHILEYAQRIADRALPPDREAIRKCCGDINAMTNALCELRQEGKGGTPQAQSLSRSIGQKLKDLNALISRAIANIERSGIQQ</sequence>
<keyword evidence="5" id="KW-0009">Actin-binding</keyword>
<keyword evidence="4" id="KW-0963">Cytoplasm</keyword>
<accession>A0A443SGA3</accession>
<comment type="caution">
    <text evidence="6">The sequence shown here is derived from an EMBL/GenBank/DDBJ whole genome shotgun (WGS) entry which is preliminary data.</text>
</comment>
<dbReference type="InterPro" id="IPR017997">
    <property type="entry name" value="Vinculin"/>
</dbReference>
<dbReference type="Gene3D" id="1.20.120.230">
    <property type="entry name" value="Alpha-catenin/vinculin-like"/>
    <property type="match status" value="2"/>
</dbReference>
<dbReference type="GO" id="GO:0005737">
    <property type="term" value="C:cytoplasm"/>
    <property type="evidence" value="ECO:0007669"/>
    <property type="project" value="UniProtKB-SubCell"/>
</dbReference>
<proteinExistence type="inferred from homology"/>
<evidence type="ECO:0000256" key="5">
    <source>
        <dbReference type="ARBA" id="ARBA00023203"/>
    </source>
</evidence>
<dbReference type="EMBL" id="NCKV01002661">
    <property type="protein sequence ID" value="RWS26551.1"/>
    <property type="molecule type" value="Genomic_DNA"/>
</dbReference>
<dbReference type="Gene3D" id="1.20.120.810">
    <property type="entry name" value="Vinculin, Vh2 four-helix bundle"/>
    <property type="match status" value="1"/>
</dbReference>
<evidence type="ECO:0000313" key="6">
    <source>
        <dbReference type="EMBL" id="RWS26551.1"/>
    </source>
</evidence>
<dbReference type="InterPro" id="IPR006077">
    <property type="entry name" value="Vinculin/catenin"/>
</dbReference>
<dbReference type="AlphaFoldDB" id="A0A443SGA3"/>
<evidence type="ECO:0000256" key="4">
    <source>
        <dbReference type="ARBA" id="ARBA00022490"/>
    </source>
</evidence>
<dbReference type="STRING" id="299467.A0A443SGA3"/>
<reference evidence="6 7" key="1">
    <citation type="journal article" date="2018" name="Gigascience">
        <title>Genomes of trombidid mites reveal novel predicted allergens and laterally-transferred genes associated with secondary metabolism.</title>
        <authorList>
            <person name="Dong X."/>
            <person name="Chaisiri K."/>
            <person name="Xia D."/>
            <person name="Armstrong S.D."/>
            <person name="Fang Y."/>
            <person name="Donnelly M.J."/>
            <person name="Kadowaki T."/>
            <person name="McGarry J.W."/>
            <person name="Darby A.C."/>
            <person name="Makepeace B.L."/>
        </authorList>
    </citation>
    <scope>NUCLEOTIDE SEQUENCE [LARGE SCALE GENOMIC DNA]</scope>
    <source>
        <strain evidence="6">UoL-UT</strain>
    </source>
</reference>
<dbReference type="GO" id="GO:0007155">
    <property type="term" value="P:cell adhesion"/>
    <property type="evidence" value="ECO:0007669"/>
    <property type="project" value="InterPro"/>
</dbReference>
<comment type="similarity">
    <text evidence="2">Belongs to the vinculin/alpha-catenin family.</text>
</comment>
<evidence type="ECO:0000256" key="3">
    <source>
        <dbReference type="ARBA" id="ARBA00014125"/>
    </source>
</evidence>
<gene>
    <name evidence="6" type="ORF">B4U80_03665</name>
</gene>
<dbReference type="Proteomes" id="UP000288716">
    <property type="component" value="Unassembled WGS sequence"/>
</dbReference>
<dbReference type="GO" id="GO:0071944">
    <property type="term" value="C:cell periphery"/>
    <property type="evidence" value="ECO:0007669"/>
    <property type="project" value="UniProtKB-ARBA"/>
</dbReference>
<keyword evidence="7" id="KW-1185">Reference proteome</keyword>